<protein>
    <recommendedName>
        <fullName evidence="6 8">3-dehydroquinate dehydratase</fullName>
        <shortName evidence="8">3-dehydroquinase</shortName>
        <ecNumber evidence="6 8">4.2.1.10</ecNumber>
    </recommendedName>
    <alternativeName>
        <fullName evidence="8">Type II DHQase</fullName>
    </alternativeName>
</protein>
<name>A0ABU9EE19_9BACT</name>
<keyword evidence="8" id="KW-0057">Aromatic amino acid biosynthesis</keyword>
<evidence type="ECO:0000313" key="9">
    <source>
        <dbReference type="EMBL" id="MEK9502165.1"/>
    </source>
</evidence>
<dbReference type="NCBIfam" id="NF003805">
    <property type="entry name" value="PRK05395.1-2"/>
    <property type="match status" value="1"/>
</dbReference>
<dbReference type="Gene3D" id="3.40.50.9100">
    <property type="entry name" value="Dehydroquinase, class II"/>
    <property type="match status" value="1"/>
</dbReference>
<evidence type="ECO:0000256" key="8">
    <source>
        <dbReference type="HAMAP-Rule" id="MF_00169"/>
    </source>
</evidence>
<evidence type="ECO:0000256" key="3">
    <source>
        <dbReference type="ARBA" id="ARBA00004902"/>
    </source>
</evidence>
<feature type="binding site" evidence="8">
    <location>
        <position position="110"/>
    </location>
    <ligand>
        <name>substrate</name>
    </ligand>
</feature>
<dbReference type="PIRSF" id="PIRSF001399">
    <property type="entry name" value="DHquinase_II"/>
    <property type="match status" value="1"/>
</dbReference>
<dbReference type="NCBIfam" id="TIGR01088">
    <property type="entry name" value="aroQ"/>
    <property type="match status" value="1"/>
</dbReference>
<dbReference type="InterPro" id="IPR018509">
    <property type="entry name" value="DHquinase_II_CS"/>
</dbReference>
<dbReference type="PANTHER" id="PTHR21272:SF3">
    <property type="entry name" value="CATABOLIC 3-DEHYDROQUINASE"/>
    <property type="match status" value="1"/>
</dbReference>
<evidence type="ECO:0000313" key="10">
    <source>
        <dbReference type="Proteomes" id="UP001484239"/>
    </source>
</evidence>
<keyword evidence="8" id="KW-0028">Amino-acid biosynthesis</keyword>
<evidence type="ECO:0000256" key="4">
    <source>
        <dbReference type="ARBA" id="ARBA00011037"/>
    </source>
</evidence>
<dbReference type="HAMAP" id="MF_00169">
    <property type="entry name" value="AroQ"/>
    <property type="match status" value="1"/>
</dbReference>
<feature type="binding site" evidence="8">
    <location>
        <position position="73"/>
    </location>
    <ligand>
        <name>substrate</name>
    </ligand>
</feature>
<gene>
    <name evidence="8 9" type="primary">aroQ</name>
    <name evidence="9" type="ORF">WI372_14325</name>
</gene>
<feature type="active site" description="Proton donor" evidence="8">
    <location>
        <position position="99"/>
    </location>
</feature>
<comment type="similarity">
    <text evidence="4 8">Belongs to the type-II 3-dehydroquinase family.</text>
</comment>
<dbReference type="PROSITE" id="PS01029">
    <property type="entry name" value="DEHYDROQUINASE_II"/>
    <property type="match status" value="1"/>
</dbReference>
<dbReference type="CDD" id="cd00466">
    <property type="entry name" value="DHQase_II"/>
    <property type="match status" value="1"/>
</dbReference>
<dbReference type="Pfam" id="PF01220">
    <property type="entry name" value="DHquinase_II"/>
    <property type="match status" value="1"/>
</dbReference>
<proteinExistence type="inferred from homology"/>
<keyword evidence="10" id="KW-1185">Reference proteome</keyword>
<evidence type="ECO:0000256" key="1">
    <source>
        <dbReference type="ARBA" id="ARBA00001864"/>
    </source>
</evidence>
<dbReference type="Proteomes" id="UP001484239">
    <property type="component" value="Unassembled WGS sequence"/>
</dbReference>
<dbReference type="InterPro" id="IPR001874">
    <property type="entry name" value="DHquinase_II"/>
</dbReference>
<dbReference type="NCBIfam" id="NF003806">
    <property type="entry name" value="PRK05395.1-3"/>
    <property type="match status" value="1"/>
</dbReference>
<evidence type="ECO:0000256" key="6">
    <source>
        <dbReference type="ARBA" id="ARBA00012060"/>
    </source>
</evidence>
<feature type="site" description="Transition state stabilizer" evidence="8">
    <location>
        <position position="17"/>
    </location>
</feature>
<dbReference type="GO" id="GO:0003855">
    <property type="term" value="F:3-dehydroquinate dehydratase activity"/>
    <property type="evidence" value="ECO:0007669"/>
    <property type="project" value="UniProtKB-EC"/>
</dbReference>
<dbReference type="PANTHER" id="PTHR21272">
    <property type="entry name" value="CATABOLIC 3-DEHYDROQUINASE"/>
    <property type="match status" value="1"/>
</dbReference>
<feature type="binding site" evidence="8">
    <location>
        <position position="86"/>
    </location>
    <ligand>
        <name>substrate</name>
    </ligand>
</feature>
<evidence type="ECO:0000256" key="2">
    <source>
        <dbReference type="ARBA" id="ARBA00003924"/>
    </source>
</evidence>
<sequence>MRVGVVHGPNLRLLGRREPGVYGTATLDEIDARIAALADELGVEIETFQSNHEGELLDHFETVADRVDGFVVNAAALTHTSVALRDALAGVGRPFVEVHLSNTAAREGFRHHSFLAPVAAGVVYGFGVDSYLLGLRGLVARLGTSARSGAPHD</sequence>
<accession>A0ABU9EE19</accession>
<dbReference type="NCBIfam" id="NF003807">
    <property type="entry name" value="PRK05395.1-4"/>
    <property type="match status" value="1"/>
</dbReference>
<keyword evidence="7 8" id="KW-0456">Lyase</keyword>
<dbReference type="EMBL" id="JBBHLI010000009">
    <property type="protein sequence ID" value="MEK9502165.1"/>
    <property type="molecule type" value="Genomic_DNA"/>
</dbReference>
<evidence type="ECO:0000256" key="5">
    <source>
        <dbReference type="ARBA" id="ARBA00011193"/>
    </source>
</evidence>
<dbReference type="InterPro" id="IPR036441">
    <property type="entry name" value="DHquinase_II_sf"/>
</dbReference>
<feature type="active site" description="Proton acceptor" evidence="8">
    <location>
        <position position="22"/>
    </location>
</feature>
<dbReference type="SUPFAM" id="SSF52304">
    <property type="entry name" value="Type II 3-dehydroquinate dehydratase"/>
    <property type="match status" value="1"/>
</dbReference>
<comment type="catalytic activity">
    <reaction evidence="1 8">
        <text>3-dehydroquinate = 3-dehydroshikimate + H2O</text>
        <dbReference type="Rhea" id="RHEA:21096"/>
        <dbReference type="ChEBI" id="CHEBI:15377"/>
        <dbReference type="ChEBI" id="CHEBI:16630"/>
        <dbReference type="ChEBI" id="CHEBI:32364"/>
        <dbReference type="EC" id="4.2.1.10"/>
    </reaction>
</comment>
<evidence type="ECO:0000256" key="7">
    <source>
        <dbReference type="ARBA" id="ARBA00023239"/>
    </source>
</evidence>
<feature type="binding site" evidence="8">
    <location>
        <begin position="100"/>
        <end position="101"/>
    </location>
    <ligand>
        <name>substrate</name>
    </ligand>
</feature>
<reference evidence="9 10" key="1">
    <citation type="submission" date="2024-02" db="EMBL/GenBank/DDBJ databases">
        <title>A novel Gemmatimonadota bacterium.</title>
        <authorList>
            <person name="Du Z.-J."/>
            <person name="Ye Y.-Q."/>
        </authorList>
    </citation>
    <scope>NUCLEOTIDE SEQUENCE [LARGE SCALE GENOMIC DNA]</scope>
    <source>
        <strain evidence="9 10">DH-20</strain>
    </source>
</reference>
<comment type="subunit">
    <text evidence="5 8">Homododecamer.</text>
</comment>
<organism evidence="9 10">
    <name type="scientific">Gaopeijia maritima</name>
    <dbReference type="NCBI Taxonomy" id="3119007"/>
    <lineage>
        <taxon>Bacteria</taxon>
        <taxon>Pseudomonadati</taxon>
        <taxon>Gemmatimonadota</taxon>
        <taxon>Longimicrobiia</taxon>
        <taxon>Gaopeijiales</taxon>
        <taxon>Gaopeijiaceae</taxon>
        <taxon>Gaopeijia</taxon>
    </lineage>
</organism>
<comment type="pathway">
    <text evidence="3 8">Metabolic intermediate biosynthesis; chorismate biosynthesis; chorismate from D-erythrose 4-phosphate and phosphoenolpyruvate: step 3/7.</text>
</comment>
<comment type="function">
    <text evidence="2 8">Catalyzes a trans-dehydration via an enolate intermediate.</text>
</comment>
<dbReference type="RefSeq" id="WP_405277557.1">
    <property type="nucleotide sequence ID" value="NZ_CP144380.1"/>
</dbReference>
<comment type="caution">
    <text evidence="9">The sequence shown here is derived from an EMBL/GenBank/DDBJ whole genome shotgun (WGS) entry which is preliminary data.</text>
</comment>
<feature type="binding site" evidence="8">
    <location>
        <position position="79"/>
    </location>
    <ligand>
        <name>substrate</name>
    </ligand>
</feature>
<dbReference type="EC" id="4.2.1.10" evidence="6 8"/>